<dbReference type="GO" id="GO:0005634">
    <property type="term" value="C:nucleus"/>
    <property type="evidence" value="ECO:0007669"/>
    <property type="project" value="TreeGrafter"/>
</dbReference>
<evidence type="ECO:0000313" key="19">
    <source>
        <dbReference type="EMBL" id="KAJ2799132.1"/>
    </source>
</evidence>
<dbReference type="InterPro" id="IPR006638">
    <property type="entry name" value="Elp3/MiaA/NifB-like_rSAM"/>
</dbReference>
<organism evidence="19 20">
    <name type="scientific">Coemansia guatemalensis</name>
    <dbReference type="NCBI Taxonomy" id="2761395"/>
    <lineage>
        <taxon>Eukaryota</taxon>
        <taxon>Fungi</taxon>
        <taxon>Fungi incertae sedis</taxon>
        <taxon>Zoopagomycota</taxon>
        <taxon>Kickxellomycotina</taxon>
        <taxon>Kickxellomycetes</taxon>
        <taxon>Kickxellales</taxon>
        <taxon>Kickxellaceae</taxon>
        <taxon>Coemansia</taxon>
    </lineage>
</organism>
<evidence type="ECO:0000256" key="6">
    <source>
        <dbReference type="ARBA" id="ARBA00022555"/>
    </source>
</evidence>
<evidence type="ECO:0000256" key="8">
    <source>
        <dbReference type="ARBA" id="ARBA00022691"/>
    </source>
</evidence>
<feature type="domain" description="N-acetyltransferase" evidence="18">
    <location>
        <begin position="210"/>
        <end position="363"/>
    </location>
</feature>
<protein>
    <recommendedName>
        <fullName evidence="4">Elongator complex protein 3</fullName>
        <ecNumber evidence="16">2.3.1.311</ecNumber>
    </recommendedName>
    <alternativeName>
        <fullName evidence="15">tRNA uridine(34) acetyltransferase</fullName>
    </alternativeName>
</protein>
<dbReference type="AlphaFoldDB" id="A0A9W8HXD8"/>
<keyword evidence="9" id="KW-0819">tRNA processing</keyword>
<dbReference type="FunFam" id="3.40.630.30:FF:000003">
    <property type="entry name" value="Elongator complex protein 3"/>
    <property type="match status" value="1"/>
</dbReference>
<dbReference type="SMART" id="SM00729">
    <property type="entry name" value="Elp3"/>
    <property type="match status" value="1"/>
</dbReference>
<dbReference type="GO" id="GO:0002926">
    <property type="term" value="P:tRNA wobble base 5-methoxycarbonylmethyl-2-thiouridinylation"/>
    <property type="evidence" value="ECO:0007669"/>
    <property type="project" value="UniProtKB-ARBA"/>
</dbReference>
<evidence type="ECO:0000256" key="14">
    <source>
        <dbReference type="ARBA" id="ARBA00023315"/>
    </source>
</evidence>
<keyword evidence="8" id="KW-0949">S-adenosyl-L-methionine</keyword>
<evidence type="ECO:0000259" key="18">
    <source>
        <dbReference type="PROSITE" id="PS51186"/>
    </source>
</evidence>
<dbReference type="OrthoDB" id="10265243at2759"/>
<keyword evidence="11" id="KW-0694">RNA-binding</keyword>
<dbReference type="CDD" id="cd01335">
    <property type="entry name" value="Radical_SAM"/>
    <property type="match status" value="1"/>
</dbReference>
<evidence type="ECO:0000256" key="4">
    <source>
        <dbReference type="ARBA" id="ARBA00020266"/>
    </source>
</evidence>
<dbReference type="SUPFAM" id="SSF102114">
    <property type="entry name" value="Radical SAM enzymes"/>
    <property type="match status" value="1"/>
</dbReference>
<evidence type="ECO:0000256" key="3">
    <source>
        <dbReference type="ARBA" id="ARBA00005494"/>
    </source>
</evidence>
<evidence type="ECO:0000256" key="1">
    <source>
        <dbReference type="ARBA" id="ARBA00001966"/>
    </source>
</evidence>
<keyword evidence="6" id="KW-0820">tRNA-binding</keyword>
<evidence type="ECO:0000256" key="5">
    <source>
        <dbReference type="ARBA" id="ARBA00022485"/>
    </source>
</evidence>
<dbReference type="GO" id="GO:0106261">
    <property type="term" value="F:tRNA uridine(34) acetyltransferase activity"/>
    <property type="evidence" value="ECO:0007669"/>
    <property type="project" value="UniProtKB-EC"/>
</dbReference>
<reference evidence="19" key="1">
    <citation type="submission" date="2022-07" db="EMBL/GenBank/DDBJ databases">
        <title>Phylogenomic reconstructions and comparative analyses of Kickxellomycotina fungi.</title>
        <authorList>
            <person name="Reynolds N.K."/>
            <person name="Stajich J.E."/>
            <person name="Barry K."/>
            <person name="Grigoriev I.V."/>
            <person name="Crous P."/>
            <person name="Smith M.E."/>
        </authorList>
    </citation>
    <scope>NUCLEOTIDE SEQUENCE</scope>
    <source>
        <strain evidence="19">NRRL 1565</strain>
    </source>
</reference>
<comment type="caution">
    <text evidence="19">The sequence shown here is derived from an EMBL/GenBank/DDBJ whole genome shotgun (WGS) entry which is preliminary data.</text>
</comment>
<dbReference type="Pfam" id="PF00583">
    <property type="entry name" value="Acetyltransf_1"/>
    <property type="match status" value="1"/>
</dbReference>
<dbReference type="PANTHER" id="PTHR11135:SF0">
    <property type="entry name" value="ELONGATOR COMPLEX PROTEIN 3"/>
    <property type="match status" value="1"/>
</dbReference>
<evidence type="ECO:0000313" key="20">
    <source>
        <dbReference type="Proteomes" id="UP001140094"/>
    </source>
</evidence>
<sequence>MNLHDALSGHRSSTVDEAVRMSEQSNVKCIGITIETRPDAALKPHLSHMLRYGCTRLELGVQSVYEDVARDTNRGHTVRAVCESFQLAKDAGYKVVAHMMPDLPNVGMERDLEQFKEYFENPQFRSDGLKIYPTLVIRGTGLYELWRTGRYKSYTPNALVDLVARILALVPPWTRVYRVQRDIPMPLVSSGVENGNLRELALQRMRDLGTECRDVRTREVGIVDIHTKVKPDQVELIRRDYMANGGWETFLSYEDPKTDILIGLLRLRKCSEETFRPELTEVGQCSIVRELHVYGSVVPMHSRDPKKFQHQGFGTLLMEEAERIARDEHGSCKLAVISGVGTRHYYRKLGYELDGPYMSKMIV</sequence>
<dbReference type="PANTHER" id="PTHR11135">
    <property type="entry name" value="HISTONE ACETYLTRANSFERASE-RELATED"/>
    <property type="match status" value="1"/>
</dbReference>
<proteinExistence type="inferred from homology"/>
<dbReference type="InterPro" id="IPR000182">
    <property type="entry name" value="GNAT_dom"/>
</dbReference>
<dbReference type="Pfam" id="PF16199">
    <property type="entry name" value="Radical_SAM_C"/>
    <property type="match status" value="1"/>
</dbReference>
<keyword evidence="7 19" id="KW-0808">Transferase</keyword>
<dbReference type="InterPro" id="IPR007197">
    <property type="entry name" value="rSAM"/>
</dbReference>
<dbReference type="Proteomes" id="UP001140094">
    <property type="component" value="Unassembled WGS sequence"/>
</dbReference>
<evidence type="ECO:0000256" key="15">
    <source>
        <dbReference type="ARBA" id="ARBA00030769"/>
    </source>
</evidence>
<dbReference type="GO" id="GO:0051539">
    <property type="term" value="F:4 iron, 4 sulfur cluster binding"/>
    <property type="evidence" value="ECO:0007669"/>
    <property type="project" value="UniProtKB-KW"/>
</dbReference>
<keyword evidence="20" id="KW-1185">Reference proteome</keyword>
<dbReference type="GO" id="GO:0046872">
    <property type="term" value="F:metal ion binding"/>
    <property type="evidence" value="ECO:0007669"/>
    <property type="project" value="UniProtKB-KW"/>
</dbReference>
<dbReference type="PROSITE" id="PS51186">
    <property type="entry name" value="GNAT"/>
    <property type="match status" value="1"/>
</dbReference>
<dbReference type="InterPro" id="IPR034687">
    <property type="entry name" value="ELP3-like"/>
</dbReference>
<evidence type="ECO:0000256" key="10">
    <source>
        <dbReference type="ARBA" id="ARBA00022723"/>
    </source>
</evidence>
<keyword evidence="13" id="KW-0411">Iron-sulfur</keyword>
<dbReference type="Pfam" id="PF04055">
    <property type="entry name" value="Radical_SAM"/>
    <property type="match status" value="1"/>
</dbReference>
<comment type="catalytic activity">
    <reaction evidence="17">
        <text>uridine(34) in tRNA + acetyl-CoA + S-adenosyl-L-methionine + H2O = 5-(carboxymethyl)uridine(34) in tRNA + 5'-deoxyadenosine + L-methionine + CoA + 2 H(+)</text>
        <dbReference type="Rhea" id="RHEA:61020"/>
        <dbReference type="Rhea" id="RHEA-COMP:10407"/>
        <dbReference type="Rhea" id="RHEA-COMP:11727"/>
        <dbReference type="ChEBI" id="CHEBI:15377"/>
        <dbReference type="ChEBI" id="CHEBI:15378"/>
        <dbReference type="ChEBI" id="CHEBI:17319"/>
        <dbReference type="ChEBI" id="CHEBI:57287"/>
        <dbReference type="ChEBI" id="CHEBI:57288"/>
        <dbReference type="ChEBI" id="CHEBI:57844"/>
        <dbReference type="ChEBI" id="CHEBI:59789"/>
        <dbReference type="ChEBI" id="CHEBI:65315"/>
        <dbReference type="ChEBI" id="CHEBI:74882"/>
        <dbReference type="EC" id="2.3.1.311"/>
    </reaction>
    <physiologicalReaction direction="left-to-right" evidence="17">
        <dbReference type="Rhea" id="RHEA:61021"/>
    </physiologicalReaction>
</comment>
<dbReference type="EMBL" id="JANBUO010001242">
    <property type="protein sequence ID" value="KAJ2799132.1"/>
    <property type="molecule type" value="Genomic_DNA"/>
</dbReference>
<evidence type="ECO:0000256" key="9">
    <source>
        <dbReference type="ARBA" id="ARBA00022694"/>
    </source>
</evidence>
<gene>
    <name evidence="19" type="primary">ELP3</name>
    <name evidence="19" type="ORF">H4R20_004550</name>
</gene>
<comment type="cofactor">
    <cofactor evidence="1">
        <name>[4Fe-4S] cluster</name>
        <dbReference type="ChEBI" id="CHEBI:49883"/>
    </cofactor>
</comment>
<evidence type="ECO:0000256" key="17">
    <source>
        <dbReference type="ARBA" id="ARBA00047372"/>
    </source>
</evidence>
<accession>A0A9W8HXD8</accession>
<keyword evidence="14 19" id="KW-0012">Acyltransferase</keyword>
<dbReference type="GO" id="GO:0000049">
    <property type="term" value="F:tRNA binding"/>
    <property type="evidence" value="ECO:0007669"/>
    <property type="project" value="UniProtKB-KW"/>
</dbReference>
<dbReference type="InterPro" id="IPR032432">
    <property type="entry name" value="Radical_SAM_C"/>
</dbReference>
<keyword evidence="5" id="KW-0004">4Fe-4S</keyword>
<comment type="similarity">
    <text evidence="3">Belongs to the ELP3 family.</text>
</comment>
<keyword evidence="10" id="KW-0479">Metal-binding</keyword>
<evidence type="ECO:0000256" key="7">
    <source>
        <dbReference type="ARBA" id="ARBA00022679"/>
    </source>
</evidence>
<keyword evidence="12" id="KW-0408">Iron</keyword>
<dbReference type="GO" id="GO:0033588">
    <property type="term" value="C:elongator holoenzyme complex"/>
    <property type="evidence" value="ECO:0007669"/>
    <property type="project" value="TreeGrafter"/>
</dbReference>
<dbReference type="EC" id="2.3.1.311" evidence="16"/>
<comment type="pathway">
    <text evidence="2">tRNA modification; 5-methoxycarbonylmethyl-2-thiouridine-tRNA biosynthesis.</text>
</comment>
<name>A0A9W8HXD8_9FUNG</name>
<evidence type="ECO:0000256" key="2">
    <source>
        <dbReference type="ARBA" id="ARBA00005043"/>
    </source>
</evidence>
<dbReference type="InterPro" id="IPR058240">
    <property type="entry name" value="rSAM_sf"/>
</dbReference>
<dbReference type="InterPro" id="IPR039661">
    <property type="entry name" value="ELP3"/>
</dbReference>
<dbReference type="NCBIfam" id="TIGR01211">
    <property type="entry name" value="ELP3"/>
    <property type="match status" value="1"/>
</dbReference>
<evidence type="ECO:0000256" key="12">
    <source>
        <dbReference type="ARBA" id="ARBA00023004"/>
    </source>
</evidence>
<dbReference type="GO" id="GO:0005737">
    <property type="term" value="C:cytoplasm"/>
    <property type="evidence" value="ECO:0007669"/>
    <property type="project" value="TreeGrafter"/>
</dbReference>
<dbReference type="Gene3D" id="3.40.630.30">
    <property type="match status" value="1"/>
</dbReference>
<evidence type="ECO:0000256" key="11">
    <source>
        <dbReference type="ARBA" id="ARBA00022884"/>
    </source>
</evidence>
<dbReference type="InterPro" id="IPR016181">
    <property type="entry name" value="Acyl_CoA_acyltransferase"/>
</dbReference>
<dbReference type="SUPFAM" id="SSF55729">
    <property type="entry name" value="Acyl-CoA N-acyltransferases (Nat)"/>
    <property type="match status" value="1"/>
</dbReference>
<evidence type="ECO:0000256" key="13">
    <source>
        <dbReference type="ARBA" id="ARBA00023014"/>
    </source>
</evidence>
<evidence type="ECO:0000256" key="16">
    <source>
        <dbReference type="ARBA" id="ARBA00044771"/>
    </source>
</evidence>